<comment type="caution">
    <text evidence="2">The sequence shown here is derived from an EMBL/GenBank/DDBJ whole genome shotgun (WGS) entry which is preliminary data.</text>
</comment>
<dbReference type="EMBL" id="NHTK01000200">
    <property type="protein sequence ID" value="PPR07995.1"/>
    <property type="molecule type" value="Genomic_DNA"/>
</dbReference>
<evidence type="ECO:0000313" key="2">
    <source>
        <dbReference type="EMBL" id="PPR07995.1"/>
    </source>
</evidence>
<gene>
    <name evidence="2" type="ORF">CVT24_002686</name>
</gene>
<evidence type="ECO:0000256" key="1">
    <source>
        <dbReference type="SAM" id="MobiDB-lite"/>
    </source>
</evidence>
<accession>A0A409YY85</accession>
<protein>
    <recommendedName>
        <fullName evidence="4">Integrase catalytic domain-containing protein</fullName>
    </recommendedName>
</protein>
<name>A0A409YY85_9AGAR</name>
<dbReference type="OrthoDB" id="5392716at2759"/>
<keyword evidence="3" id="KW-1185">Reference proteome</keyword>
<evidence type="ECO:0000313" key="3">
    <source>
        <dbReference type="Proteomes" id="UP000284842"/>
    </source>
</evidence>
<dbReference type="STRING" id="181874.A0A409YY85"/>
<dbReference type="Proteomes" id="UP000284842">
    <property type="component" value="Unassembled WGS sequence"/>
</dbReference>
<reference evidence="2 3" key="1">
    <citation type="journal article" date="2018" name="Evol. Lett.">
        <title>Horizontal gene cluster transfer increased hallucinogenic mushroom diversity.</title>
        <authorList>
            <person name="Reynolds H.T."/>
            <person name="Vijayakumar V."/>
            <person name="Gluck-Thaler E."/>
            <person name="Korotkin H.B."/>
            <person name="Matheny P.B."/>
            <person name="Slot J.C."/>
        </authorList>
    </citation>
    <scope>NUCLEOTIDE SEQUENCE [LARGE SCALE GENOMIC DNA]</scope>
    <source>
        <strain evidence="2 3">2629</strain>
    </source>
</reference>
<dbReference type="PANTHER" id="PTHR46177">
    <property type="entry name" value="INTEGRASE CATALYTIC DOMAIN-CONTAINING PROTEIN"/>
    <property type="match status" value="1"/>
</dbReference>
<dbReference type="PANTHER" id="PTHR46177:SF1">
    <property type="entry name" value="INTEGRASE CATALYTIC DOMAIN-CONTAINING PROTEIN"/>
    <property type="match status" value="1"/>
</dbReference>
<dbReference type="InParanoid" id="A0A409YY85"/>
<organism evidence="2 3">
    <name type="scientific">Panaeolus cyanescens</name>
    <dbReference type="NCBI Taxonomy" id="181874"/>
    <lineage>
        <taxon>Eukaryota</taxon>
        <taxon>Fungi</taxon>
        <taxon>Dikarya</taxon>
        <taxon>Basidiomycota</taxon>
        <taxon>Agaricomycotina</taxon>
        <taxon>Agaricomycetes</taxon>
        <taxon>Agaricomycetidae</taxon>
        <taxon>Agaricales</taxon>
        <taxon>Agaricineae</taxon>
        <taxon>Galeropsidaceae</taxon>
        <taxon>Panaeolus</taxon>
    </lineage>
</organism>
<sequence length="443" mass="50278">MPRVNNNPEGVNGHKNCPPKDDARVEQLLIEYHNKGITDRKLLSKLFRAEHSIQISEATIARRRAGLGLMGSGKTTKTLPEATKRQLVLDAMGQDPAQRKGPHAIKEVIVTQSSVHLTRDYIASEMQKHAPEGFASRAPTAAKHNRTQLVSLGPHHEWSGNGHDKLVKIGFPIWGVRDKWSGKWLGLWVLPNNRLKAAVAYLYLQLVEEQKGELFLYFLSRTTTCRSDPNAATIFPYQGFPIQMTTDCGSENTTLYKISNVLREIFASHLPLDELAAHRFMQSINNITIERGWLSFRLQWGDNVHLFWEAGAALYNPTDPKQKYLVDWLWPTLIQQELDELRERLNNHVVRYNKDKKLPSGSSPNVNMALFGEKGGEWCLQSISDSDMGIIQHLKDTAGGEELLWFVTPEYSARAQSIFDTLPYSKLSFQNVWHVFSDMLPLV</sequence>
<dbReference type="AlphaFoldDB" id="A0A409YY85"/>
<proteinExistence type="predicted"/>
<feature type="region of interest" description="Disordered" evidence="1">
    <location>
        <begin position="1"/>
        <end position="20"/>
    </location>
</feature>
<evidence type="ECO:0008006" key="4">
    <source>
        <dbReference type="Google" id="ProtNLM"/>
    </source>
</evidence>